<sequence>MTQLLRSIKLGKGRGMREVWLLLGLCLLACFNVSAQVTSLPTSHGGRWDRLMTTAPKAGWTHSGLATTDASINLGSTDGGNGSTTRSATFNNAGATLTIDFSGITTQKPGELSFQMAYTGTNSTYDGALVLQEFVEGSWNTIRTFNSTNPVAKATSSTGPSTSITQTLSSTATQVRFVSNAVPAGGATLVDKVILNPLADSPEINVVKDGTNQANNSTYTFPQQNRNTTSAPATFTIQNTGAADLTVSSITLGGSNPDQFEITQQPTSPVAGSGSTTFSVVFKPTGSGLSRSATLNFVTNDTDETNYTINLAGTTTTLAPVIDNFSPTSGSYGDLITINGSNLINTEVVYFANSVAAPFTIVNDNQITATVPEGAITGKIQVVNNNGTAVANSPSDFTVIAPAPVISSFTPTSGPVGTVVTVTGSYFSEGGGLLFYDESGQYVYADNYQFISSTEVRGQVPASAVTGPIAVENDVDITDSGTNFTVTVPAPTITSLTPDAGPVGTEVTVAGTNFANTQSVTFNGVAAIDFTVAPDGNSLVVIVPAGATPGPLAVTTPGGTAQANFTVTGLTPVISSFTPTSGPVGTVVTVTGAYFTADGGLLFYDESGQYVYADNYQFISSTEVRGQVPASAVTGPIAVENDVDITDSGTNFTVTVPAPTITSLTPDAGPVGTEVTVAGTNFANTQSVTFNGVAATDFTVAPDGNSLVVVVPAGATTGPLVVNTPGGTAQANFTVTGPAPVISTVTPTRAPVGTEVTVTGSNFSTAANNGNVIFTDPAGNPVIADNYRIENGSILFNVPANAVSGSFIVQNQYGNTSTPFTVTTPIVTTFNPTRAPIGTEIIVKGANFVSAEEGGRMQFYNNSNQLIDAENYQFVNPNEIKGTVPSEAAPSGQITITGADGQVTASSSNFEVGTLPVELVDFTASPSERGVTLSWETASERDNAYFEVQSTTDLKGGQFKALGQVDSKATNSSVATAYKFEDASPAGGQTYYRLKQVDLNGSYEYSKVIVIERGTVHKASTTVIPFPNPVLSKLNLNVETQKAGQLKVSVYRTTGNKVFEQVFFVETGRTSVEIQEEQLSLSPGVYILTTQMHGKTTHHRIVK</sequence>
<dbReference type="Pfam" id="PF01833">
    <property type="entry name" value="TIG"/>
    <property type="match status" value="7"/>
</dbReference>
<dbReference type="EMBL" id="JBHSYQ010000003">
    <property type="protein sequence ID" value="MFC6996513.1"/>
    <property type="molecule type" value="Genomic_DNA"/>
</dbReference>
<keyword evidence="3" id="KW-1185">Reference proteome</keyword>
<feature type="domain" description="IPT/TIG" evidence="1">
    <location>
        <begin position="490"/>
        <end position="568"/>
    </location>
</feature>
<feature type="domain" description="IPT/TIG" evidence="1">
    <location>
        <begin position="824"/>
        <end position="913"/>
    </location>
</feature>
<dbReference type="InterPro" id="IPR002909">
    <property type="entry name" value="IPT_dom"/>
</dbReference>
<feature type="domain" description="IPT/TIG" evidence="1">
    <location>
        <begin position="658"/>
        <end position="736"/>
    </location>
</feature>
<feature type="domain" description="IPT/TIG" evidence="1">
    <location>
        <begin position="403"/>
        <end position="487"/>
    </location>
</feature>
<dbReference type="SUPFAM" id="SSF81296">
    <property type="entry name" value="E set domains"/>
    <property type="match status" value="7"/>
</dbReference>
<evidence type="ECO:0000313" key="2">
    <source>
        <dbReference type="EMBL" id="MFC6996513.1"/>
    </source>
</evidence>
<dbReference type="Proteomes" id="UP001596405">
    <property type="component" value="Unassembled WGS sequence"/>
</dbReference>
<feature type="domain" description="IPT/TIG" evidence="1">
    <location>
        <begin position="571"/>
        <end position="655"/>
    </location>
</feature>
<comment type="caution">
    <text evidence="2">The sequence shown here is derived from an EMBL/GenBank/DDBJ whole genome shotgun (WGS) entry which is preliminary data.</text>
</comment>
<name>A0ABW2DIW0_9BACT</name>
<feature type="domain" description="IPT/TIG" evidence="1">
    <location>
        <begin position="739"/>
        <end position="823"/>
    </location>
</feature>
<dbReference type="PANTHER" id="PTHR23361">
    <property type="entry name" value="MUCIN"/>
    <property type="match status" value="1"/>
</dbReference>
<proteinExistence type="predicted"/>
<reference evidence="3" key="1">
    <citation type="journal article" date="2019" name="Int. J. Syst. Evol. Microbiol.">
        <title>The Global Catalogue of Microorganisms (GCM) 10K type strain sequencing project: providing services to taxonomists for standard genome sequencing and annotation.</title>
        <authorList>
            <consortium name="The Broad Institute Genomics Platform"/>
            <consortium name="The Broad Institute Genome Sequencing Center for Infectious Disease"/>
            <person name="Wu L."/>
            <person name="Ma J."/>
        </authorList>
    </citation>
    <scope>NUCLEOTIDE SEQUENCE [LARGE SCALE GENOMIC DNA]</scope>
    <source>
        <strain evidence="3">CGMCC 4.7393</strain>
    </source>
</reference>
<evidence type="ECO:0000313" key="3">
    <source>
        <dbReference type="Proteomes" id="UP001596405"/>
    </source>
</evidence>
<dbReference type="PANTHER" id="PTHR23361:SF20">
    <property type="entry name" value="MRH DOMAIN-CONTAINING PROTEIN"/>
    <property type="match status" value="1"/>
</dbReference>
<feature type="domain" description="IPT/TIG" evidence="1">
    <location>
        <begin position="319"/>
        <end position="400"/>
    </location>
</feature>
<dbReference type="Gene3D" id="2.60.40.10">
    <property type="entry name" value="Immunoglobulins"/>
    <property type="match status" value="9"/>
</dbReference>
<dbReference type="NCBIfam" id="TIGR04183">
    <property type="entry name" value="Por_Secre_tail"/>
    <property type="match status" value="1"/>
</dbReference>
<dbReference type="SMART" id="SM00429">
    <property type="entry name" value="IPT"/>
    <property type="match status" value="7"/>
</dbReference>
<dbReference type="NCBIfam" id="NF012200">
    <property type="entry name" value="choice_anch_D"/>
    <property type="match status" value="1"/>
</dbReference>
<organism evidence="2 3">
    <name type="scientific">Rufibacter roseus</name>
    <dbReference type="NCBI Taxonomy" id="1567108"/>
    <lineage>
        <taxon>Bacteria</taxon>
        <taxon>Pseudomonadati</taxon>
        <taxon>Bacteroidota</taxon>
        <taxon>Cytophagia</taxon>
        <taxon>Cytophagales</taxon>
        <taxon>Hymenobacteraceae</taxon>
        <taxon>Rufibacter</taxon>
    </lineage>
</organism>
<dbReference type="CDD" id="cd00102">
    <property type="entry name" value="IPT"/>
    <property type="match status" value="5"/>
</dbReference>
<protein>
    <submittedName>
        <fullName evidence="2">IPT/TIG domain-containing protein</fullName>
    </submittedName>
</protein>
<gene>
    <name evidence="2" type="ORF">ACFQHR_02700</name>
</gene>
<evidence type="ECO:0000259" key="1">
    <source>
        <dbReference type="SMART" id="SM00429"/>
    </source>
</evidence>
<dbReference type="Pfam" id="PF18962">
    <property type="entry name" value="Por_Secre_tail"/>
    <property type="match status" value="1"/>
</dbReference>
<accession>A0ABW2DIW0</accession>
<dbReference type="InterPro" id="IPR026444">
    <property type="entry name" value="Secre_tail"/>
</dbReference>
<dbReference type="InterPro" id="IPR013783">
    <property type="entry name" value="Ig-like_fold"/>
</dbReference>
<dbReference type="InterPro" id="IPR014756">
    <property type="entry name" value="Ig_E-set"/>
</dbReference>